<keyword evidence="2" id="KW-1185">Reference proteome</keyword>
<proteinExistence type="predicted"/>
<accession>A0A9Q3I2Y0</accession>
<reference evidence="1" key="1">
    <citation type="submission" date="2021-03" db="EMBL/GenBank/DDBJ databases">
        <title>Draft genome sequence of rust myrtle Austropuccinia psidii MF-1, a brazilian biotype.</title>
        <authorList>
            <person name="Quecine M.C."/>
            <person name="Pachon D.M.R."/>
            <person name="Bonatelli M.L."/>
            <person name="Correr F.H."/>
            <person name="Franceschini L.M."/>
            <person name="Leite T.F."/>
            <person name="Margarido G.R.A."/>
            <person name="Almeida C.A."/>
            <person name="Ferrarezi J.A."/>
            <person name="Labate C.A."/>
        </authorList>
    </citation>
    <scope>NUCLEOTIDE SEQUENCE</scope>
    <source>
        <strain evidence="1">MF-1</strain>
    </source>
</reference>
<organism evidence="1 2">
    <name type="scientific">Austropuccinia psidii MF-1</name>
    <dbReference type="NCBI Taxonomy" id="1389203"/>
    <lineage>
        <taxon>Eukaryota</taxon>
        <taxon>Fungi</taxon>
        <taxon>Dikarya</taxon>
        <taxon>Basidiomycota</taxon>
        <taxon>Pucciniomycotina</taxon>
        <taxon>Pucciniomycetes</taxon>
        <taxon>Pucciniales</taxon>
        <taxon>Sphaerophragmiaceae</taxon>
        <taxon>Austropuccinia</taxon>
    </lineage>
</organism>
<evidence type="ECO:0000313" key="2">
    <source>
        <dbReference type="Proteomes" id="UP000765509"/>
    </source>
</evidence>
<dbReference type="EMBL" id="AVOT02030797">
    <property type="protein sequence ID" value="MBW0524109.1"/>
    <property type="molecule type" value="Genomic_DNA"/>
</dbReference>
<sequence>MKSIMRHLAIESTDVWRKILDMDNPFFGDSVDDFNKLFSECHVESPDYVHNSNNGPLEPKFNHGMGTFKSEGGNGGWSRLAQNTPLGEARYFPNIARLQDF</sequence>
<evidence type="ECO:0000313" key="1">
    <source>
        <dbReference type="EMBL" id="MBW0524109.1"/>
    </source>
</evidence>
<gene>
    <name evidence="1" type="ORF">O181_063824</name>
</gene>
<comment type="caution">
    <text evidence="1">The sequence shown here is derived from an EMBL/GenBank/DDBJ whole genome shotgun (WGS) entry which is preliminary data.</text>
</comment>
<name>A0A9Q3I2Y0_9BASI</name>
<dbReference type="Proteomes" id="UP000765509">
    <property type="component" value="Unassembled WGS sequence"/>
</dbReference>
<dbReference type="AlphaFoldDB" id="A0A9Q3I2Y0"/>
<protein>
    <submittedName>
        <fullName evidence="1">Uncharacterized protein</fullName>
    </submittedName>
</protein>